<dbReference type="Pfam" id="PF01042">
    <property type="entry name" value="Ribonuc_L-PSP"/>
    <property type="match status" value="1"/>
</dbReference>
<dbReference type="InterPro" id="IPR006175">
    <property type="entry name" value="YjgF/YER057c/UK114"/>
</dbReference>
<proteinExistence type="predicted"/>
<dbReference type="GO" id="GO:0019239">
    <property type="term" value="F:deaminase activity"/>
    <property type="evidence" value="ECO:0007669"/>
    <property type="project" value="TreeGrafter"/>
</dbReference>
<dbReference type="Gene3D" id="3.30.1330.40">
    <property type="entry name" value="RutC-like"/>
    <property type="match status" value="1"/>
</dbReference>
<accession>A0A161JPT2</accession>
<dbReference type="GO" id="GO:0005829">
    <property type="term" value="C:cytosol"/>
    <property type="evidence" value="ECO:0007669"/>
    <property type="project" value="TreeGrafter"/>
</dbReference>
<dbReference type="SUPFAM" id="SSF55298">
    <property type="entry name" value="YjgF-like"/>
    <property type="match status" value="1"/>
</dbReference>
<dbReference type="PANTHER" id="PTHR11803:SF39">
    <property type="entry name" value="2-IMINOBUTANOATE_2-IMINOPROPANOATE DEAMINASE"/>
    <property type="match status" value="1"/>
</dbReference>
<organism evidence="1">
    <name type="scientific">hydrothermal vent metagenome</name>
    <dbReference type="NCBI Taxonomy" id="652676"/>
    <lineage>
        <taxon>unclassified sequences</taxon>
        <taxon>metagenomes</taxon>
        <taxon>ecological metagenomes</taxon>
    </lineage>
</organism>
<sequence>MKTAVHPQNAAAPKGPYSPGVTFSDRVLYVSAQGPFDPKTGAVVGDTFEAQAERVFENIKVIAEAAGATLDDVVKLTVFITDWSDFEVMNQICIRYFSEPYPARTPVKMEIPGALFMADAVVALERD</sequence>
<dbReference type="EMBL" id="CZRL01000120">
    <property type="protein sequence ID" value="CUS55132.1"/>
    <property type="molecule type" value="Genomic_DNA"/>
</dbReference>
<dbReference type="CDD" id="cd00448">
    <property type="entry name" value="YjgF_YER057c_UK114_family"/>
    <property type="match status" value="1"/>
</dbReference>
<dbReference type="InterPro" id="IPR035959">
    <property type="entry name" value="RutC-like_sf"/>
</dbReference>
<reference evidence="1" key="1">
    <citation type="submission" date="2015-10" db="EMBL/GenBank/DDBJ databases">
        <authorList>
            <person name="Gilbert D.G."/>
        </authorList>
    </citation>
    <scope>NUCLEOTIDE SEQUENCE</scope>
</reference>
<protein>
    <submittedName>
        <fullName evidence="1">Endoribonuclease L-PSP</fullName>
    </submittedName>
</protein>
<dbReference type="AlphaFoldDB" id="A0A161JPT2"/>
<name>A0A161JPT2_9ZZZZ</name>
<dbReference type="PANTHER" id="PTHR11803">
    <property type="entry name" value="2-IMINOBUTANOATE/2-IMINOPROPANOATE DEAMINASE RIDA"/>
    <property type="match status" value="1"/>
</dbReference>
<gene>
    <name evidence="1" type="ORF">MGWOODY_XGa2200</name>
</gene>
<evidence type="ECO:0000313" key="1">
    <source>
        <dbReference type="EMBL" id="CUS55132.1"/>
    </source>
</evidence>